<proteinExistence type="predicted"/>
<name>A0ABR1R052_9PEZI</name>
<protein>
    <submittedName>
        <fullName evidence="2">Uncharacterized protein</fullName>
    </submittedName>
</protein>
<accession>A0ABR1R052</accession>
<gene>
    <name evidence="2" type="ORF">PG991_015945</name>
</gene>
<dbReference type="PANTHER" id="PTHR47685:SF1">
    <property type="entry name" value="MAGNESIUM TRANSPORT PROTEIN CORA"/>
    <property type="match status" value="1"/>
</dbReference>
<organism evidence="2 3">
    <name type="scientific">Apiospora marii</name>
    <dbReference type="NCBI Taxonomy" id="335849"/>
    <lineage>
        <taxon>Eukaryota</taxon>
        <taxon>Fungi</taxon>
        <taxon>Dikarya</taxon>
        <taxon>Ascomycota</taxon>
        <taxon>Pezizomycotina</taxon>
        <taxon>Sordariomycetes</taxon>
        <taxon>Xylariomycetidae</taxon>
        <taxon>Amphisphaeriales</taxon>
        <taxon>Apiosporaceae</taxon>
        <taxon>Apiospora</taxon>
    </lineage>
</organism>
<feature type="transmembrane region" description="Helical" evidence="1">
    <location>
        <begin position="690"/>
        <end position="716"/>
    </location>
</feature>
<keyword evidence="1" id="KW-1133">Transmembrane helix</keyword>
<dbReference type="InterPro" id="IPR050829">
    <property type="entry name" value="CorA_MIT"/>
</dbReference>
<keyword evidence="1" id="KW-0472">Membrane</keyword>
<keyword evidence="3" id="KW-1185">Reference proteome</keyword>
<keyword evidence="1" id="KW-0812">Transmembrane</keyword>
<dbReference type="PANTHER" id="PTHR47685">
    <property type="entry name" value="MAGNESIUM TRANSPORT PROTEIN CORA"/>
    <property type="match status" value="1"/>
</dbReference>
<reference evidence="2 3" key="1">
    <citation type="submission" date="2023-01" db="EMBL/GenBank/DDBJ databases">
        <title>Analysis of 21 Apiospora genomes using comparative genomics revels a genus with tremendous synthesis potential of carbohydrate active enzymes and secondary metabolites.</title>
        <authorList>
            <person name="Sorensen T."/>
        </authorList>
    </citation>
    <scope>NUCLEOTIDE SEQUENCE [LARGE SCALE GENOMIC DNA]</scope>
    <source>
        <strain evidence="2 3">CBS 20057</strain>
    </source>
</reference>
<evidence type="ECO:0000256" key="1">
    <source>
        <dbReference type="SAM" id="Phobius"/>
    </source>
</evidence>
<evidence type="ECO:0000313" key="3">
    <source>
        <dbReference type="Proteomes" id="UP001396898"/>
    </source>
</evidence>
<evidence type="ECO:0000313" key="2">
    <source>
        <dbReference type="EMBL" id="KAK7994357.1"/>
    </source>
</evidence>
<dbReference type="EMBL" id="JAQQWI010000024">
    <property type="protein sequence ID" value="KAK7994357.1"/>
    <property type="molecule type" value="Genomic_DNA"/>
</dbReference>
<comment type="caution">
    <text evidence="2">The sequence shown here is derived from an EMBL/GenBank/DDBJ whole genome shotgun (WGS) entry which is preliminary data.</text>
</comment>
<dbReference type="Proteomes" id="UP001396898">
    <property type="component" value="Unassembled WGS sequence"/>
</dbReference>
<sequence>MPLVSYENARRRGVVLDSSNIEEQECGGPDQSKAGLYPEIDVDVSLMYFQKSGQGFKGTNLEEGGVVHGLFPNQATTLDVLLGDDYKWSKPENRQPAAESLEESMRYLHFPHNNMIWAELTNFAQKLLYNYFLDVHHPTEETEEHPLRGYSGPEYARRTAADITRNLYWRNQFRVQQDKPYSRRLRPLSSIIVSRGHPVISDMAHGSYTRTAEQSLIVFMPFLHWESYSKRKRYQSVVNEAVDEYDHDNSPRLKREAGIFRSQSPSTSFNLDVDLFLPRGPINREGRLTSNSPLGQYLLDAARLFNYMAEYRDTNVLRRYLMSEMPLYPRRTLEQGSHWTLRQARNNGREQVLYRATNPIIPHLYNPETRKWPDHEFAGDGDCIECREDSRKVASIVMVDQLWMWVLDANTIITCFPDQYGIQDYDWGIHKSIRARAQNTGSQLSSVFELGLIIIDECSNAAFGNTKATSNQYELVDVFSLEIEKLVGRKHSFISLFRQERHVNKSQRKRQLFLVKRYWAWVAAFELTIRTDGKFTNLTVPLSSDEGSLLEDLNDLIEELDDIMQTMKMQEGALNAFVANAEQILDPLNIFRSSTQRIYVPRFMYEKVRTPDEEQRATQEARFYSFRSHADETIARLLARIESLEGLQRTANAHLESVKNHLELKGQQASLIPALISASQAGETLQQGRVILVFTLVTIVFVYHLSLGVKCLFLTLQTRMKEVDRNCPIQGLPPLDMISFYN</sequence>